<dbReference type="Pfam" id="PF14129">
    <property type="entry name" value="DUF4296"/>
    <property type="match status" value="1"/>
</dbReference>
<evidence type="ECO:0000313" key="2">
    <source>
        <dbReference type="EMBL" id="MFD1000917.1"/>
    </source>
</evidence>
<dbReference type="Proteomes" id="UP001597112">
    <property type="component" value="Unassembled WGS sequence"/>
</dbReference>
<name>A0ABW3K7G1_9BACT</name>
<gene>
    <name evidence="2" type="ORF">ACFQ21_16445</name>
</gene>
<dbReference type="RefSeq" id="WP_377580372.1">
    <property type="nucleotide sequence ID" value="NZ_JBHTKA010000007.1"/>
</dbReference>
<proteinExistence type="predicted"/>
<evidence type="ECO:0000313" key="3">
    <source>
        <dbReference type="Proteomes" id="UP001597112"/>
    </source>
</evidence>
<feature type="domain" description="DUF4296" evidence="1">
    <location>
        <begin position="32"/>
        <end position="117"/>
    </location>
</feature>
<dbReference type="PROSITE" id="PS51257">
    <property type="entry name" value="PROKAR_LIPOPROTEIN"/>
    <property type="match status" value="1"/>
</dbReference>
<comment type="caution">
    <text evidence="2">The sequence shown here is derived from an EMBL/GenBank/DDBJ whole genome shotgun (WGS) entry which is preliminary data.</text>
</comment>
<sequence>MLRGLKYYTVASVLVLILAGVFSSCSKKEKPPEGILGKEEMVKTIQEVLLAEEKVNRLRLSTDSSKKVFTAIRGKVFEKAGVPDSVFNNSVNYYMDHPKELEQIYTALVDSLNLKEQKASVRPTPK</sequence>
<dbReference type="EMBL" id="JBHTKA010000007">
    <property type="protein sequence ID" value="MFD1000917.1"/>
    <property type="molecule type" value="Genomic_DNA"/>
</dbReference>
<reference evidence="3" key="1">
    <citation type="journal article" date="2019" name="Int. J. Syst. Evol. Microbiol.">
        <title>The Global Catalogue of Microorganisms (GCM) 10K type strain sequencing project: providing services to taxonomists for standard genome sequencing and annotation.</title>
        <authorList>
            <consortium name="The Broad Institute Genomics Platform"/>
            <consortium name="The Broad Institute Genome Sequencing Center for Infectious Disease"/>
            <person name="Wu L."/>
            <person name="Ma J."/>
        </authorList>
    </citation>
    <scope>NUCLEOTIDE SEQUENCE [LARGE SCALE GENOMIC DNA]</scope>
    <source>
        <strain evidence="3">CCUG 58938</strain>
    </source>
</reference>
<evidence type="ECO:0000259" key="1">
    <source>
        <dbReference type="Pfam" id="PF14129"/>
    </source>
</evidence>
<protein>
    <submittedName>
        <fullName evidence="2">DUF4296 domain-containing protein</fullName>
    </submittedName>
</protein>
<organism evidence="2 3">
    <name type="scientific">Ohtaekwangia kribbensis</name>
    <dbReference type="NCBI Taxonomy" id="688913"/>
    <lineage>
        <taxon>Bacteria</taxon>
        <taxon>Pseudomonadati</taxon>
        <taxon>Bacteroidota</taxon>
        <taxon>Cytophagia</taxon>
        <taxon>Cytophagales</taxon>
        <taxon>Fulvivirgaceae</taxon>
        <taxon>Ohtaekwangia</taxon>
    </lineage>
</organism>
<accession>A0ABW3K7G1</accession>
<dbReference type="InterPro" id="IPR025381">
    <property type="entry name" value="DUF4296"/>
</dbReference>
<keyword evidence="3" id="KW-1185">Reference proteome</keyword>